<feature type="transmembrane region" description="Helical" evidence="12">
    <location>
        <begin position="164"/>
        <end position="183"/>
    </location>
</feature>
<keyword evidence="15" id="KW-1185">Reference proteome</keyword>
<keyword evidence="10" id="KW-0325">Glycoprotein</keyword>
<feature type="transmembrane region" description="Helical" evidence="12">
    <location>
        <begin position="746"/>
        <end position="769"/>
    </location>
</feature>
<comment type="similarity">
    <text evidence="2">Belongs to the ABC transporter superfamily. ABCB family. Multidrug resistance exporter (TC 3.A.1.201) subfamily.</text>
</comment>
<dbReference type="FunFam" id="1.20.1560.10:FF:000025">
    <property type="entry name" value="ABC transporter B family member 9"/>
    <property type="match status" value="1"/>
</dbReference>
<dbReference type="FunFam" id="1.20.1560.10:FF:000044">
    <property type="entry name" value="ABC transporter B family member 9"/>
    <property type="match status" value="1"/>
</dbReference>
<feature type="compositionally biased region" description="Low complexity" evidence="11">
    <location>
        <begin position="643"/>
        <end position="654"/>
    </location>
</feature>
<dbReference type="KEGG" id="peu:105111990"/>
<dbReference type="CDD" id="cd18577">
    <property type="entry name" value="ABC_6TM_Pgp_ABCB1_D1_like"/>
    <property type="match status" value="1"/>
</dbReference>
<evidence type="ECO:0000256" key="3">
    <source>
        <dbReference type="ARBA" id="ARBA00022448"/>
    </source>
</evidence>
<dbReference type="PROSITE" id="PS50929">
    <property type="entry name" value="ABC_TM1F"/>
    <property type="match status" value="2"/>
</dbReference>
<evidence type="ECO:0000256" key="10">
    <source>
        <dbReference type="ARBA" id="ARBA00023180"/>
    </source>
</evidence>
<dbReference type="GO" id="GO:0140359">
    <property type="term" value="F:ABC-type transporter activity"/>
    <property type="evidence" value="ECO:0007669"/>
    <property type="project" value="InterPro"/>
</dbReference>
<feature type="domain" description="ABC transporter" evidence="13">
    <location>
        <begin position="366"/>
        <end position="602"/>
    </location>
</feature>
<dbReference type="InterPro" id="IPR039421">
    <property type="entry name" value="Type_1_exporter"/>
</dbReference>
<evidence type="ECO:0000259" key="13">
    <source>
        <dbReference type="PROSITE" id="PS50893"/>
    </source>
</evidence>
<sequence length="1270" mass="138116">MREHTEGASTNSIANGQKSTNGEDQKVAFHKLFTFADRLDVVLMIVGTLSAIANGLAQPLMTLIFGQLINSFGSSDRSNIVKEVSKVALNFVYLAIGSGIASLLQVSSWMVTGERQSTRIRSLYLKTILRQDIGFFDSETSTGEVIGRMSGDTILIQDAMGEKVGKFIQLIATFFGGFAIGFIKGWRLALVLLSSIPPLVIAGGVMALIMTKMSSRGQVAYAEAGNIVEQTVGAIRTVASFTGEKHAIEKYDSKLKIAYNSAAQQGLASGLGLGTMLCIVFGTYALAIWYGSKLIVEKGYNGGQVMTVIISIMTGGMSLGQTSPCLNAFASGQAAAYKMFETIERKPKIDPYDTSGMVVEDLDGEIELRDVYFRYPARPEVQIFSGFSLQVPSGTTTALVGQSGSGKSTVISLVERFYDPDSGEVLIDGVDLKKLKLSWIREKIGLVSQEPILFATSIKENIAYGKENATDQEIRTAIQLANAAKFIDKMPEGLDTMVGEHGTQLSGGQKQRIAIARAILKNPKILLLDEATSALDAESERVVQDALVKIMCDRTTLVVAHRLTTIRNADMIAVVHLGKIVEKGSHEELTKDPEGAYSQLIRLQGGAMDSEESQDIDADMSRSSLDRDRSISSPRSQKHSVQGSISRGSSGSRRSFTLNTVGFGMPGPTSVHDDEFEQNNERNVEPKEVSIKRLAYLNKPELPVLFLGTVAAVIHGVIFPVFGLLLSKAINMFYEPPKEIRKDSKFWAVLYLGLGFITFAALPLQYYLFGIAGGKLIERIRSKTFEKVVHQEISWFDDPTNSSGAIGARLSTDASTVRRLVGDSLSLIVQNISTILSALVIAFSANWMLTLIIIAISPLLFIQGYMQAKFMKGFSADSKMMYEQASQVANDAVGSIRTVASFCAEKKVMELYEKKCEGPTKQGVRLGFVSGIGYGLSFFILYCTNAFCFYIGAIFVQNGKTTFGDVFRVFFALTIGALGVSQSSGLAPDTAKAKDSAASIFAILDRKPKIDSSKDEGLTLPHVNGDIEIEHVSFKYPMRPHVQIFRDISLSIPSGKTVALVGESGSGKSTVISLIERFYDPDSGHVYLDSVEIKRLKLNWLRQQMGLVSQEPILFNETIRANIAYGKHGEITEEEIIEATRASNAHNFISTLPQGYDTKVGERGIQLSGGQKQRIAIARAILKNPKVLLLDEATSALDAESERIVQEALDRVMVNRTTVVVAHRLATIKGADIIAVVKNGVIAEKGKHDVLMKITDGAYASLVALHMSTT</sequence>
<dbReference type="Pfam" id="PF00664">
    <property type="entry name" value="ABC_membrane"/>
    <property type="match status" value="2"/>
</dbReference>
<evidence type="ECO:0000256" key="2">
    <source>
        <dbReference type="ARBA" id="ARBA00007577"/>
    </source>
</evidence>
<evidence type="ECO:0000256" key="1">
    <source>
        <dbReference type="ARBA" id="ARBA00004651"/>
    </source>
</evidence>
<dbReference type="GO" id="GO:0010328">
    <property type="term" value="F:auxin influx transmembrane transporter activity"/>
    <property type="evidence" value="ECO:0007669"/>
    <property type="project" value="UniProtKB-ARBA"/>
</dbReference>
<dbReference type="InterPro" id="IPR017871">
    <property type="entry name" value="ABC_transporter-like_CS"/>
</dbReference>
<feature type="transmembrane region" description="Helical" evidence="12">
    <location>
        <begin position="89"/>
        <end position="111"/>
    </location>
</feature>
<dbReference type="Proteomes" id="UP000694918">
    <property type="component" value="Unplaced"/>
</dbReference>
<protein>
    <submittedName>
        <fullName evidence="16">ABC transporter B family member 9</fullName>
    </submittedName>
</protein>
<dbReference type="PANTHER" id="PTHR24222:SF50">
    <property type="entry name" value="ABC TRANSPORTER B FAMILY MEMBER 9-LIKE ISOFORM X2"/>
    <property type="match status" value="1"/>
</dbReference>
<evidence type="ECO:0000259" key="14">
    <source>
        <dbReference type="PROSITE" id="PS50929"/>
    </source>
</evidence>
<feature type="transmembrane region" description="Helical" evidence="12">
    <location>
        <begin position="266"/>
        <end position="290"/>
    </location>
</feature>
<dbReference type="InterPro" id="IPR036640">
    <property type="entry name" value="ABC1_TM_sf"/>
</dbReference>
<keyword evidence="3" id="KW-0813">Transport</keyword>
<dbReference type="RefSeq" id="XP_011005823.1">
    <property type="nucleotide sequence ID" value="XM_011007521.1"/>
</dbReference>
<feature type="region of interest" description="Disordered" evidence="11">
    <location>
        <begin position="607"/>
        <end position="654"/>
    </location>
</feature>
<dbReference type="Gene3D" id="1.20.1560.10">
    <property type="entry name" value="ABC transporter type 1, transmembrane domain"/>
    <property type="match status" value="1"/>
</dbReference>
<keyword evidence="8 12" id="KW-1133">Transmembrane helix</keyword>
<dbReference type="InterPro" id="IPR003439">
    <property type="entry name" value="ABC_transporter-like_ATP-bd"/>
</dbReference>
<evidence type="ECO:0000313" key="15">
    <source>
        <dbReference type="Proteomes" id="UP000694918"/>
    </source>
</evidence>
<dbReference type="Pfam" id="PF00005">
    <property type="entry name" value="ABC_tran"/>
    <property type="match status" value="2"/>
</dbReference>
<dbReference type="GeneID" id="105111990"/>
<organism evidence="15 16">
    <name type="scientific">Populus euphratica</name>
    <name type="common">Euphrates poplar</name>
    <dbReference type="NCBI Taxonomy" id="75702"/>
    <lineage>
        <taxon>Eukaryota</taxon>
        <taxon>Viridiplantae</taxon>
        <taxon>Streptophyta</taxon>
        <taxon>Embryophyta</taxon>
        <taxon>Tracheophyta</taxon>
        <taxon>Spermatophyta</taxon>
        <taxon>Magnoliopsida</taxon>
        <taxon>eudicotyledons</taxon>
        <taxon>Gunneridae</taxon>
        <taxon>Pentapetalae</taxon>
        <taxon>rosids</taxon>
        <taxon>fabids</taxon>
        <taxon>Malpighiales</taxon>
        <taxon>Salicaceae</taxon>
        <taxon>Saliceae</taxon>
        <taxon>Populus</taxon>
    </lineage>
</organism>
<dbReference type="PROSITE" id="PS00211">
    <property type="entry name" value="ABC_TRANSPORTER_1"/>
    <property type="match status" value="2"/>
</dbReference>
<evidence type="ECO:0000256" key="11">
    <source>
        <dbReference type="SAM" id="MobiDB-lite"/>
    </source>
</evidence>
<dbReference type="GO" id="GO:0005886">
    <property type="term" value="C:plasma membrane"/>
    <property type="evidence" value="ECO:0007669"/>
    <property type="project" value="UniProtKB-SubCell"/>
</dbReference>
<dbReference type="SUPFAM" id="SSF52540">
    <property type="entry name" value="P-loop containing nucleoside triphosphate hydrolases"/>
    <property type="match status" value="2"/>
</dbReference>
<feature type="compositionally biased region" description="Acidic residues" evidence="11">
    <location>
        <begin position="609"/>
        <end position="618"/>
    </location>
</feature>
<feature type="transmembrane region" description="Helical" evidence="12">
    <location>
        <begin position="41"/>
        <end position="69"/>
    </location>
</feature>
<keyword evidence="5" id="KW-0677">Repeat</keyword>
<feature type="domain" description="ABC transmembrane type-1" evidence="14">
    <location>
        <begin position="45"/>
        <end position="331"/>
    </location>
</feature>
<keyword evidence="6" id="KW-0547">Nucleotide-binding</keyword>
<dbReference type="PROSITE" id="PS50893">
    <property type="entry name" value="ABC_TRANSPORTER_2"/>
    <property type="match status" value="2"/>
</dbReference>
<proteinExistence type="inferred from homology"/>
<feature type="transmembrane region" description="Helical" evidence="12">
    <location>
        <begin position="967"/>
        <end position="987"/>
    </location>
</feature>
<dbReference type="CDD" id="cd03249">
    <property type="entry name" value="ABC_MTABC3_MDL1_MDL2"/>
    <property type="match status" value="2"/>
</dbReference>
<dbReference type="FunFam" id="1.20.1560.10:FF:000009">
    <property type="entry name" value="ABC transporter B family member 1"/>
    <property type="match status" value="1"/>
</dbReference>
<evidence type="ECO:0000256" key="5">
    <source>
        <dbReference type="ARBA" id="ARBA00022737"/>
    </source>
</evidence>
<accession>A0AAJ6T761</accession>
<dbReference type="GO" id="GO:0010329">
    <property type="term" value="F:auxin efflux transmembrane transporter activity"/>
    <property type="evidence" value="ECO:0007669"/>
    <property type="project" value="UniProtKB-ARBA"/>
</dbReference>
<dbReference type="InterPro" id="IPR003593">
    <property type="entry name" value="AAA+_ATPase"/>
</dbReference>
<keyword evidence="7" id="KW-0067">ATP-binding</keyword>
<dbReference type="AlphaFoldDB" id="A0AAJ6T761"/>
<dbReference type="SMART" id="SM00382">
    <property type="entry name" value="AAA"/>
    <property type="match status" value="2"/>
</dbReference>
<evidence type="ECO:0000313" key="16">
    <source>
        <dbReference type="RefSeq" id="XP_011005823.1"/>
    </source>
</evidence>
<dbReference type="GO" id="GO:0016887">
    <property type="term" value="F:ATP hydrolysis activity"/>
    <property type="evidence" value="ECO:0007669"/>
    <property type="project" value="InterPro"/>
</dbReference>
<dbReference type="InterPro" id="IPR011527">
    <property type="entry name" value="ABC1_TM_dom"/>
</dbReference>
<dbReference type="GO" id="GO:0005524">
    <property type="term" value="F:ATP binding"/>
    <property type="evidence" value="ECO:0007669"/>
    <property type="project" value="UniProtKB-KW"/>
</dbReference>
<feature type="domain" description="ABC transmembrane type-1" evidence="14">
    <location>
        <begin position="706"/>
        <end position="992"/>
    </location>
</feature>
<feature type="transmembrane region" description="Helical" evidence="12">
    <location>
        <begin position="189"/>
        <end position="209"/>
    </location>
</feature>
<comment type="subcellular location">
    <subcellularLocation>
        <location evidence="1">Cell membrane</location>
        <topology evidence="1">Multi-pass membrane protein</topology>
    </subcellularLocation>
</comment>
<name>A0AAJ6T761_POPEU</name>
<dbReference type="FunFam" id="3.40.50.300:FF:000066">
    <property type="entry name" value="ABC transporter B family member 1"/>
    <property type="match status" value="2"/>
</dbReference>
<dbReference type="InterPro" id="IPR027417">
    <property type="entry name" value="P-loop_NTPase"/>
</dbReference>
<gene>
    <name evidence="16" type="primary">LOC105111990</name>
</gene>
<evidence type="ECO:0000256" key="4">
    <source>
        <dbReference type="ARBA" id="ARBA00022692"/>
    </source>
</evidence>
<evidence type="ECO:0000256" key="8">
    <source>
        <dbReference type="ARBA" id="ARBA00022989"/>
    </source>
</evidence>
<keyword evidence="9 12" id="KW-0472">Membrane</keyword>
<keyword evidence="4 12" id="KW-0812">Transmembrane</keyword>
<dbReference type="Gene3D" id="3.40.50.300">
    <property type="entry name" value="P-loop containing nucleotide triphosphate hydrolases"/>
    <property type="match status" value="2"/>
</dbReference>
<feature type="domain" description="ABC transporter" evidence="13">
    <location>
        <begin position="1027"/>
        <end position="1264"/>
    </location>
</feature>
<feature type="transmembrane region" description="Helical" evidence="12">
    <location>
        <begin position="702"/>
        <end position="726"/>
    </location>
</feature>
<feature type="transmembrane region" description="Helical" evidence="12">
    <location>
        <begin position="931"/>
        <end position="955"/>
    </location>
</feature>
<evidence type="ECO:0000256" key="6">
    <source>
        <dbReference type="ARBA" id="ARBA00022741"/>
    </source>
</evidence>
<dbReference type="CDD" id="cd18578">
    <property type="entry name" value="ABC_6TM_Pgp_ABCB1_D2_like"/>
    <property type="match status" value="1"/>
</dbReference>
<dbReference type="PANTHER" id="PTHR24222">
    <property type="entry name" value="ABC TRANSPORTER B FAMILY"/>
    <property type="match status" value="1"/>
</dbReference>
<evidence type="ECO:0000256" key="7">
    <source>
        <dbReference type="ARBA" id="ARBA00022840"/>
    </source>
</evidence>
<evidence type="ECO:0000256" key="12">
    <source>
        <dbReference type="SAM" id="Phobius"/>
    </source>
</evidence>
<feature type="transmembrane region" description="Helical" evidence="12">
    <location>
        <begin position="835"/>
        <end position="862"/>
    </location>
</feature>
<dbReference type="SUPFAM" id="SSF90123">
    <property type="entry name" value="ABC transporter transmembrane region"/>
    <property type="match status" value="2"/>
</dbReference>
<evidence type="ECO:0000256" key="9">
    <source>
        <dbReference type="ARBA" id="ARBA00023136"/>
    </source>
</evidence>
<reference evidence="16" key="1">
    <citation type="submission" date="2025-08" db="UniProtKB">
        <authorList>
            <consortium name="RefSeq"/>
        </authorList>
    </citation>
    <scope>IDENTIFICATION</scope>
</reference>